<dbReference type="NCBIfam" id="NF005834">
    <property type="entry name" value="PRK07738.1"/>
    <property type="match status" value="1"/>
</dbReference>
<proteinExistence type="predicted"/>
<dbReference type="PANTHER" id="PTHR37166">
    <property type="entry name" value="PROTEIN FLAG"/>
    <property type="match status" value="1"/>
</dbReference>
<dbReference type="RefSeq" id="WP_388039448.1">
    <property type="nucleotide sequence ID" value="NZ_JBHUEK010000025.1"/>
</dbReference>
<reference evidence="3" key="1">
    <citation type="journal article" date="2019" name="Int. J. Syst. Evol. Microbiol.">
        <title>The Global Catalogue of Microorganisms (GCM) 10K type strain sequencing project: providing services to taxonomists for standard genome sequencing and annotation.</title>
        <authorList>
            <consortium name="The Broad Institute Genomics Platform"/>
            <consortium name="The Broad Institute Genome Sequencing Center for Infectious Disease"/>
            <person name="Wu L."/>
            <person name="Ma J."/>
        </authorList>
    </citation>
    <scope>NUCLEOTIDE SEQUENCE [LARGE SCALE GENOMIC DNA]</scope>
    <source>
        <strain evidence="3">CCUG 15531</strain>
    </source>
</reference>
<keyword evidence="2" id="KW-0969">Cilium</keyword>
<keyword evidence="3" id="KW-1185">Reference proteome</keyword>
<dbReference type="EMBL" id="JBHUEK010000025">
    <property type="protein sequence ID" value="MFD1779985.1"/>
    <property type="molecule type" value="Genomic_DNA"/>
</dbReference>
<protein>
    <submittedName>
        <fullName evidence="2">Flagellar protein FlaG</fullName>
    </submittedName>
</protein>
<dbReference type="PANTHER" id="PTHR37166:SF1">
    <property type="entry name" value="PROTEIN FLAG"/>
    <property type="match status" value="1"/>
</dbReference>
<evidence type="ECO:0000256" key="1">
    <source>
        <dbReference type="SAM" id="MobiDB-lite"/>
    </source>
</evidence>
<sequence>MSIDKISSSTTMNFNSDYFQQKKSIETETRGENVTSPQQPIKQSEKIDSKENVQQVIDSLNKFLEPNNTSLKFELHEELNEYYVTIVNDETHDVVREIPSKKILDIYAAMTEFLGFVVDKKI</sequence>
<dbReference type="SUPFAM" id="SSF160214">
    <property type="entry name" value="FlaG-like"/>
    <property type="match status" value="1"/>
</dbReference>
<dbReference type="Pfam" id="PF03646">
    <property type="entry name" value="FlaG"/>
    <property type="match status" value="1"/>
</dbReference>
<keyword evidence="2" id="KW-0966">Cell projection</keyword>
<name>A0ABW4MQ15_9BACI</name>
<dbReference type="Proteomes" id="UP001597227">
    <property type="component" value="Unassembled WGS sequence"/>
</dbReference>
<comment type="caution">
    <text evidence="2">The sequence shown here is derived from an EMBL/GenBank/DDBJ whole genome shotgun (WGS) entry which is preliminary data.</text>
</comment>
<dbReference type="InterPro" id="IPR035924">
    <property type="entry name" value="FlaG-like_sf"/>
</dbReference>
<dbReference type="InterPro" id="IPR005186">
    <property type="entry name" value="FlaG"/>
</dbReference>
<organism evidence="2 3">
    <name type="scientific">Fredinandcohnia salidurans</name>
    <dbReference type="NCBI Taxonomy" id="2595041"/>
    <lineage>
        <taxon>Bacteria</taxon>
        <taxon>Bacillati</taxon>
        <taxon>Bacillota</taxon>
        <taxon>Bacilli</taxon>
        <taxon>Bacillales</taxon>
        <taxon>Bacillaceae</taxon>
        <taxon>Fredinandcohnia</taxon>
    </lineage>
</organism>
<feature type="compositionally biased region" description="Polar residues" evidence="1">
    <location>
        <begin position="32"/>
        <end position="42"/>
    </location>
</feature>
<dbReference type="Gene3D" id="3.30.160.170">
    <property type="entry name" value="FlaG-like"/>
    <property type="match status" value="1"/>
</dbReference>
<evidence type="ECO:0000313" key="3">
    <source>
        <dbReference type="Proteomes" id="UP001597227"/>
    </source>
</evidence>
<evidence type="ECO:0000313" key="2">
    <source>
        <dbReference type="EMBL" id="MFD1779985.1"/>
    </source>
</evidence>
<feature type="region of interest" description="Disordered" evidence="1">
    <location>
        <begin position="25"/>
        <end position="50"/>
    </location>
</feature>
<keyword evidence="2" id="KW-0282">Flagellum</keyword>
<accession>A0ABW4MQ15</accession>
<gene>
    <name evidence="2" type="primary">flaG</name>
    <name evidence="2" type="ORF">ACFSFW_15070</name>
</gene>